<evidence type="ECO:0000313" key="2">
    <source>
        <dbReference type="Proteomes" id="UP000054823"/>
    </source>
</evidence>
<dbReference type="EMBL" id="CYPW01000040">
    <property type="protein sequence ID" value="CUH54412.1"/>
    <property type="molecule type" value="Genomic_DNA"/>
</dbReference>
<gene>
    <name evidence="1" type="ORF">SHM7688_03883</name>
</gene>
<dbReference type="OrthoDB" id="7916136at2"/>
<sequence>MNPMFSLLAGKDNEDVEGLIAYALYKRHKRSWATNFEEKNKRPPNNAEKAAFAETTSTEDSCERYRMNAQDILIGFANSFVEDERPGIEQEAIKGSVSDAVHGIKKAGSFWSLLKVGVVSTLVTSALLALLAFGTQVFGIDLIDALQGTPESKGSDS</sequence>
<dbReference type="Proteomes" id="UP000054823">
    <property type="component" value="Unassembled WGS sequence"/>
</dbReference>
<accession>A0A0N7LSS2</accession>
<name>A0A0N7LSS2_9RHOB</name>
<reference evidence="1 2" key="1">
    <citation type="submission" date="2015-09" db="EMBL/GenBank/DDBJ databases">
        <authorList>
            <consortium name="Swine Surveillance"/>
        </authorList>
    </citation>
    <scope>NUCLEOTIDE SEQUENCE [LARGE SCALE GENOMIC DNA]</scope>
    <source>
        <strain evidence="1 2">CECT 7688</strain>
    </source>
</reference>
<dbReference type="AlphaFoldDB" id="A0A0N7LSS2"/>
<proteinExistence type="predicted"/>
<organism evidence="1 2">
    <name type="scientific">Shimia marina</name>
    <dbReference type="NCBI Taxonomy" id="321267"/>
    <lineage>
        <taxon>Bacteria</taxon>
        <taxon>Pseudomonadati</taxon>
        <taxon>Pseudomonadota</taxon>
        <taxon>Alphaproteobacteria</taxon>
        <taxon>Rhodobacterales</taxon>
        <taxon>Roseobacteraceae</taxon>
    </lineage>
</organism>
<protein>
    <submittedName>
        <fullName evidence="1">Uncharacterized protein</fullName>
    </submittedName>
</protein>
<dbReference type="RefSeq" id="WP_058241531.1">
    <property type="nucleotide sequence ID" value="NZ_CYPW01000040.1"/>
</dbReference>
<evidence type="ECO:0000313" key="1">
    <source>
        <dbReference type="EMBL" id="CUH54412.1"/>
    </source>
</evidence>
<keyword evidence="2" id="KW-1185">Reference proteome</keyword>